<protein>
    <submittedName>
        <fullName evidence="2">Genomic scaffold, ProqFM164S01</fullName>
    </submittedName>
</protein>
<dbReference type="Proteomes" id="UP000030686">
    <property type="component" value="Unassembled WGS sequence"/>
</dbReference>
<accession>W6PST3</accession>
<sequence>MSSYAYCARQFARAAVINELTRQRTYLHSIDMKYRPSYPTYRSEPVGNFSSRRRYDSNVRLSTRQPRYNRTQKNVRFDDSGYEYEPRSSSRSSSRGHEYEYRSPAQGPLWGPRSQNTWDSNPASSRYETDEPGPVKRGLQEMSGSGRRVLGQRRRAPCVLF</sequence>
<dbReference type="EMBL" id="HG792015">
    <property type="protein sequence ID" value="CDM26935.1"/>
    <property type="molecule type" value="Genomic_DNA"/>
</dbReference>
<keyword evidence="3" id="KW-1185">Reference proteome</keyword>
<feature type="compositionally biased region" description="Polar residues" evidence="1">
    <location>
        <begin position="59"/>
        <end position="74"/>
    </location>
</feature>
<organism evidence="2 3">
    <name type="scientific">Penicillium roqueforti (strain FM164)</name>
    <dbReference type="NCBI Taxonomy" id="1365484"/>
    <lineage>
        <taxon>Eukaryota</taxon>
        <taxon>Fungi</taxon>
        <taxon>Dikarya</taxon>
        <taxon>Ascomycota</taxon>
        <taxon>Pezizomycotina</taxon>
        <taxon>Eurotiomycetes</taxon>
        <taxon>Eurotiomycetidae</taxon>
        <taxon>Eurotiales</taxon>
        <taxon>Aspergillaceae</taxon>
        <taxon>Penicillium</taxon>
    </lineage>
</organism>
<dbReference type="AlphaFoldDB" id="W6PST3"/>
<feature type="region of interest" description="Disordered" evidence="1">
    <location>
        <begin position="37"/>
        <end position="156"/>
    </location>
</feature>
<evidence type="ECO:0000256" key="1">
    <source>
        <dbReference type="SAM" id="MobiDB-lite"/>
    </source>
</evidence>
<dbReference type="OrthoDB" id="10508664at2759"/>
<feature type="compositionally biased region" description="Basic and acidic residues" evidence="1">
    <location>
        <begin position="75"/>
        <end position="88"/>
    </location>
</feature>
<evidence type="ECO:0000313" key="3">
    <source>
        <dbReference type="Proteomes" id="UP000030686"/>
    </source>
</evidence>
<feature type="compositionally biased region" description="Polar residues" evidence="1">
    <location>
        <begin position="113"/>
        <end position="126"/>
    </location>
</feature>
<reference evidence="2" key="1">
    <citation type="journal article" date="2014" name="Nat. Commun.">
        <title>Multiple recent horizontal transfers of a large genomic region in cheese making fungi.</title>
        <authorList>
            <person name="Cheeseman K."/>
            <person name="Ropars J."/>
            <person name="Renault P."/>
            <person name="Dupont J."/>
            <person name="Gouzy J."/>
            <person name="Branca A."/>
            <person name="Abraham A.L."/>
            <person name="Ceppi M."/>
            <person name="Conseiller E."/>
            <person name="Debuchy R."/>
            <person name="Malagnac F."/>
            <person name="Goarin A."/>
            <person name="Silar P."/>
            <person name="Lacoste S."/>
            <person name="Sallet E."/>
            <person name="Bensimon A."/>
            <person name="Giraud T."/>
            <person name="Brygoo Y."/>
        </authorList>
    </citation>
    <scope>NUCLEOTIDE SEQUENCE [LARGE SCALE GENOMIC DNA]</scope>
    <source>
        <strain evidence="2">FM164</strain>
    </source>
</reference>
<gene>
    <name evidence="2" type="ORF">PROQFM164_S01g000744</name>
</gene>
<proteinExistence type="predicted"/>
<evidence type="ECO:0000313" key="2">
    <source>
        <dbReference type="EMBL" id="CDM26935.1"/>
    </source>
</evidence>
<name>W6PST3_PENRF</name>